<evidence type="ECO:0000313" key="4">
    <source>
        <dbReference type="EMBL" id="EEC46092.1"/>
    </source>
</evidence>
<dbReference type="HOGENOM" id="CLU_251929_0_0_1"/>
<feature type="region of interest" description="Disordered" evidence="1">
    <location>
        <begin position="196"/>
        <end position="216"/>
    </location>
</feature>
<feature type="transmembrane region" description="Helical" evidence="2">
    <location>
        <begin position="1388"/>
        <end position="1407"/>
    </location>
</feature>
<name>B7G562_PHATC</name>
<dbReference type="EMBL" id="CM000617">
    <property type="protein sequence ID" value="EEC46092.1"/>
    <property type="molecule type" value="Genomic_DNA"/>
</dbReference>
<dbReference type="InterPro" id="IPR001810">
    <property type="entry name" value="F-box_dom"/>
</dbReference>
<sequence length="1440" mass="161736">MPQTVRKELLSSSMSRSWDQECLIGNNLALLNSDTDDDIATPLYLYETMEPNIHPRTDPQAKANALDNKDASIGFLGHANLPDLPTDVLALVLSHLELLEIAAVSLVSRATYQACRDSVVWKVLLEFRWNVGQGRVSPALLEEDENSSPTTRSMDYYRAYQNAHRNPHTLWIRHRNIVYPGDGLTPGRCCIDSSSCQKHASEADRPRRQGSNNRSKIRLCPHCRARQEAHESHHDEKMDTIETPAQAMAAATRRMHQKFQSSTMWPSVAAASVLVDASKSETDAQALMKQQRRMQQKAFAQAATFHRKLRTTQFESCQLSFLTDLLFFNLTDPATSEGQWELDQLLREALSTTSQTTNIPNQRHRRPHHHLTSPLHETSNHSWHVVQLTNSDFFRPIAFQVYIARPDCFTCYPSAGYLEPGESVSCVIGVRPLGSALAYAFEGLNVAREGLEPAWADLYTAQAHLPLAPLSFRYQFVATVPQRWVSPAHDGDIDNDLAAYRRQANSLYPSDPYATPTERTLDHHGCKSWEAHKVRTVALSAHVHAHYSFQDFLYATGFRSSRFVSITRTNFVAPQLQERFPEIFNRLANSDGSQRRSWKATSSDLLDTFSTLVSKNTERPCSLCNRPWGLRAEELYHALVLSKLTSSSYQFRRDMQLKNLQRCLRVLATNTAKNCLNVRLSKLFVSLFTILQAYKASPWLSLKHKKVLIIWEITLDIFCRQIPVGGANWVPWRFAGIYRHALCTESVHSGPNLLDGANNFEKSEIKEEPDYLDAFRHLAHSPGRYCLGPQEDPNHLDEAIVINSSKYGRRQKGMITDMFMDDPVSTFQAGICMINDPRSLLVHGIFDRIPYPGSIVRRPHWMPLELYIERIEYDDHATNLNVSAGAHLLSSKERTAYFRLQNGMDINSMVGVDPSLRQIAAVSILSHLSMQNYLHNIPPPGVGRFPLSKRASVGQRATTEGAALDIEPLLFHANQQHLEGSSTTVNTTTGQQQALPHATFAVPRRNLPRPPNPRGPRLVQLLWILAAQMGLAVVDTSGDSSVYVDRKILIATQWISISLMIVPLFLTLFSRFLQLIPTQPVDYNLESLPFHVTNKMRFLTEYECGQLAFGLILAWLVLGRWVERYTSRDFLRMIMSPGSITSPQLHRHRWKVFSDWLGLTLSKWWDAICPVFLQSRAFSPEWNRRSRSGMLQHLSYWRSRNLAEQRSYAHASQRAALFGLQQSGLEDFGKVSPSGKIAWGIGVTLVSFASSSPHFWLNLVTIFSCSLSLGMTVSLYAMEHGRVAVTVASGTTSATSSLSQIPVLTVVMLGFLVGQLVGSSGGTLFLAEFVVTAVSLLLGGAGTVSASAMESWICFLCLASTAFGGYLLGRVALMDNIRNKQSGYSSMLLSKAILLLVVFWVLILFVARWDVPVSLVIVRPRLRTDDNVAVSRAQIAKHLQ</sequence>
<feature type="transmembrane region" description="Helical" evidence="2">
    <location>
        <begin position="1324"/>
        <end position="1343"/>
    </location>
</feature>
<dbReference type="Gene3D" id="2.60.40.10">
    <property type="entry name" value="Immunoglobulins"/>
    <property type="match status" value="1"/>
</dbReference>
<keyword evidence="2" id="KW-1133">Transmembrane helix</keyword>
<dbReference type="Gene3D" id="1.20.1280.50">
    <property type="match status" value="1"/>
</dbReference>
<dbReference type="InterPro" id="IPR036047">
    <property type="entry name" value="F-box-like_dom_sf"/>
</dbReference>
<feature type="transmembrane region" description="Helical" evidence="2">
    <location>
        <begin position="1298"/>
        <end position="1317"/>
    </location>
</feature>
<evidence type="ECO:0000259" key="3">
    <source>
        <dbReference type="PROSITE" id="PS50181"/>
    </source>
</evidence>
<accession>B7G562</accession>
<keyword evidence="5" id="KW-1185">Reference proteome</keyword>
<feature type="region of interest" description="Disordered" evidence="1">
    <location>
        <begin position="353"/>
        <end position="376"/>
    </location>
</feature>
<dbReference type="Proteomes" id="UP000000759">
    <property type="component" value="Chromosome 15"/>
</dbReference>
<dbReference type="SUPFAM" id="SSF81383">
    <property type="entry name" value="F-box domain"/>
    <property type="match status" value="1"/>
</dbReference>
<dbReference type="InParanoid" id="B7G562"/>
<feature type="domain" description="F-box" evidence="3">
    <location>
        <begin position="78"/>
        <end position="124"/>
    </location>
</feature>
<dbReference type="OrthoDB" id="46236at2759"/>
<evidence type="ECO:0000313" key="5">
    <source>
        <dbReference type="Proteomes" id="UP000000759"/>
    </source>
</evidence>
<feature type="compositionally biased region" description="Basic residues" evidence="1">
    <location>
        <begin position="362"/>
        <end position="371"/>
    </location>
</feature>
<feature type="transmembrane region" description="Helical" evidence="2">
    <location>
        <begin position="1255"/>
        <end position="1278"/>
    </location>
</feature>
<dbReference type="InterPro" id="IPR013783">
    <property type="entry name" value="Ig-like_fold"/>
</dbReference>
<evidence type="ECO:0000256" key="1">
    <source>
        <dbReference type="SAM" id="MobiDB-lite"/>
    </source>
</evidence>
<reference evidence="4 5" key="1">
    <citation type="journal article" date="2008" name="Nature">
        <title>The Phaeodactylum genome reveals the evolutionary history of diatom genomes.</title>
        <authorList>
            <person name="Bowler C."/>
            <person name="Allen A.E."/>
            <person name="Badger J.H."/>
            <person name="Grimwood J."/>
            <person name="Jabbari K."/>
            <person name="Kuo A."/>
            <person name="Maheswari U."/>
            <person name="Martens C."/>
            <person name="Maumus F."/>
            <person name="Otillar R.P."/>
            <person name="Rayko E."/>
            <person name="Salamov A."/>
            <person name="Vandepoele K."/>
            <person name="Beszteri B."/>
            <person name="Gruber A."/>
            <person name="Heijde M."/>
            <person name="Katinka M."/>
            <person name="Mock T."/>
            <person name="Valentin K."/>
            <person name="Verret F."/>
            <person name="Berges J.A."/>
            <person name="Brownlee C."/>
            <person name="Cadoret J.P."/>
            <person name="Chiovitti A."/>
            <person name="Choi C.J."/>
            <person name="Coesel S."/>
            <person name="De Martino A."/>
            <person name="Detter J.C."/>
            <person name="Durkin C."/>
            <person name="Falciatore A."/>
            <person name="Fournet J."/>
            <person name="Haruta M."/>
            <person name="Huysman M.J."/>
            <person name="Jenkins B.D."/>
            <person name="Jiroutova K."/>
            <person name="Jorgensen R.E."/>
            <person name="Joubert Y."/>
            <person name="Kaplan A."/>
            <person name="Kroger N."/>
            <person name="Kroth P.G."/>
            <person name="La Roche J."/>
            <person name="Lindquist E."/>
            <person name="Lommer M."/>
            <person name="Martin-Jezequel V."/>
            <person name="Lopez P.J."/>
            <person name="Lucas S."/>
            <person name="Mangogna M."/>
            <person name="McGinnis K."/>
            <person name="Medlin L.K."/>
            <person name="Montsant A."/>
            <person name="Oudot-Le Secq M.P."/>
            <person name="Napoli C."/>
            <person name="Obornik M."/>
            <person name="Parker M.S."/>
            <person name="Petit J.L."/>
            <person name="Porcel B.M."/>
            <person name="Poulsen N."/>
            <person name="Robison M."/>
            <person name="Rychlewski L."/>
            <person name="Rynearson T.A."/>
            <person name="Schmutz J."/>
            <person name="Shapiro H."/>
            <person name="Siaut M."/>
            <person name="Stanley M."/>
            <person name="Sussman M.R."/>
            <person name="Taylor A.R."/>
            <person name="Vardi A."/>
            <person name="von Dassow P."/>
            <person name="Vyverman W."/>
            <person name="Willis A."/>
            <person name="Wyrwicz L.S."/>
            <person name="Rokhsar D.S."/>
            <person name="Weissenbach J."/>
            <person name="Armbrust E.V."/>
            <person name="Green B.R."/>
            <person name="Van de Peer Y."/>
            <person name="Grigoriev I.V."/>
        </authorList>
    </citation>
    <scope>NUCLEOTIDE SEQUENCE [LARGE SCALE GENOMIC DNA]</scope>
    <source>
        <strain evidence="4 5">CCAP 1055/1</strain>
    </source>
</reference>
<gene>
    <name evidence="4" type="ORF">PHATRDRAFT_47863</name>
</gene>
<keyword evidence="2" id="KW-0472">Membrane</keyword>
<reference evidence="5" key="2">
    <citation type="submission" date="2008-08" db="EMBL/GenBank/DDBJ databases">
        <authorList>
            <consortium name="Diatom Consortium"/>
            <person name="Grigoriev I."/>
            <person name="Grimwood J."/>
            <person name="Kuo A."/>
            <person name="Otillar R.P."/>
            <person name="Salamov A."/>
            <person name="Detter J.C."/>
            <person name="Lindquist E."/>
            <person name="Shapiro H."/>
            <person name="Lucas S."/>
            <person name="Glavina del Rio T."/>
            <person name="Pitluck S."/>
            <person name="Rokhsar D."/>
            <person name="Bowler C."/>
        </authorList>
    </citation>
    <scope>GENOME REANNOTATION</scope>
    <source>
        <strain evidence="5">CCAP 1055/1</strain>
    </source>
</reference>
<dbReference type="PROSITE" id="PS50181">
    <property type="entry name" value="FBOX"/>
    <property type="match status" value="1"/>
</dbReference>
<protein>
    <recommendedName>
        <fullName evidence="3">F-box domain-containing protein</fullName>
    </recommendedName>
</protein>
<dbReference type="RefSeq" id="XP_002182191.1">
    <property type="nucleotide sequence ID" value="XM_002182155.1"/>
</dbReference>
<dbReference type="KEGG" id="pti:PHATRDRAFT_47863"/>
<evidence type="ECO:0000256" key="2">
    <source>
        <dbReference type="SAM" id="Phobius"/>
    </source>
</evidence>
<keyword evidence="2" id="KW-0812">Transmembrane</keyword>
<dbReference type="GeneID" id="7202989"/>
<feature type="transmembrane region" description="Helical" evidence="2">
    <location>
        <begin position="1349"/>
        <end position="1368"/>
    </location>
</feature>
<dbReference type="Pfam" id="PF00646">
    <property type="entry name" value="F-box"/>
    <property type="match status" value="1"/>
</dbReference>
<dbReference type="PaxDb" id="2850-Phatr47863"/>
<dbReference type="SMART" id="SM00256">
    <property type="entry name" value="FBOX"/>
    <property type="match status" value="1"/>
</dbReference>
<proteinExistence type="predicted"/>
<organism evidence="4 5">
    <name type="scientific">Phaeodactylum tricornutum (strain CCAP 1055/1)</name>
    <dbReference type="NCBI Taxonomy" id="556484"/>
    <lineage>
        <taxon>Eukaryota</taxon>
        <taxon>Sar</taxon>
        <taxon>Stramenopiles</taxon>
        <taxon>Ochrophyta</taxon>
        <taxon>Bacillariophyta</taxon>
        <taxon>Bacillariophyceae</taxon>
        <taxon>Bacillariophycidae</taxon>
        <taxon>Naviculales</taxon>
        <taxon>Phaeodactylaceae</taxon>
        <taxon>Phaeodactylum</taxon>
    </lineage>
</organism>